<sequence>MHATCHCTAIALTAPSPTGRMLECQCSICYRYGVIWAYYALDDVTLAKKDGVETRTYAWAKRNIEFHACGNCHCVMFWYPTDPERIGKIGVNVRMVAERGELEGVEVVRGGG</sequence>
<dbReference type="PANTHER" id="PTHR28620">
    <property type="entry name" value="CENTROMERE PROTEIN V"/>
    <property type="match status" value="1"/>
</dbReference>
<dbReference type="Proteomes" id="UP000268823">
    <property type="component" value="Unassembled WGS sequence"/>
</dbReference>
<evidence type="ECO:0000256" key="3">
    <source>
        <dbReference type="ARBA" id="ARBA00022833"/>
    </source>
</evidence>
<dbReference type="EMBL" id="QWIR01000021">
    <property type="protein sequence ID" value="RMY93406.1"/>
    <property type="molecule type" value="Genomic_DNA"/>
</dbReference>
<comment type="caution">
    <text evidence="5">The sequence shown here is derived from an EMBL/GenBank/DDBJ whole genome shotgun (WGS) entry which is preliminary data.</text>
</comment>
<keyword evidence="3" id="KW-0862">Zinc</keyword>
<organism evidence="5 6">
    <name type="scientific">Hortaea werneckii</name>
    <name type="common">Black yeast</name>
    <name type="synonym">Cladosporium werneckii</name>
    <dbReference type="NCBI Taxonomy" id="91943"/>
    <lineage>
        <taxon>Eukaryota</taxon>
        <taxon>Fungi</taxon>
        <taxon>Dikarya</taxon>
        <taxon>Ascomycota</taxon>
        <taxon>Pezizomycotina</taxon>
        <taxon>Dothideomycetes</taxon>
        <taxon>Dothideomycetidae</taxon>
        <taxon>Mycosphaerellales</taxon>
        <taxon>Teratosphaeriaceae</taxon>
        <taxon>Hortaea</taxon>
    </lineage>
</organism>
<dbReference type="InterPro" id="IPR052355">
    <property type="entry name" value="CENP-V-like"/>
</dbReference>
<dbReference type="Gene3D" id="2.170.150.70">
    <property type="match status" value="1"/>
</dbReference>
<dbReference type="OrthoDB" id="2993351at2759"/>
<evidence type="ECO:0000313" key="5">
    <source>
        <dbReference type="EMBL" id="RMY93406.1"/>
    </source>
</evidence>
<evidence type="ECO:0000256" key="2">
    <source>
        <dbReference type="ARBA" id="ARBA00022723"/>
    </source>
</evidence>
<dbReference type="InterPro" id="IPR011057">
    <property type="entry name" value="Mss4-like_sf"/>
</dbReference>
<evidence type="ECO:0000259" key="4">
    <source>
        <dbReference type="PROSITE" id="PS51891"/>
    </source>
</evidence>
<gene>
    <name evidence="5" type="ORF">D0861_01941</name>
</gene>
<evidence type="ECO:0000256" key="1">
    <source>
        <dbReference type="ARBA" id="ARBA00005495"/>
    </source>
</evidence>
<dbReference type="AlphaFoldDB" id="A0A3M7FXT1"/>
<feature type="domain" description="CENP-V/GFA" evidence="4">
    <location>
        <begin position="1"/>
        <end position="112"/>
    </location>
</feature>
<evidence type="ECO:0000313" key="6">
    <source>
        <dbReference type="Proteomes" id="UP000268823"/>
    </source>
</evidence>
<dbReference type="SUPFAM" id="SSF51316">
    <property type="entry name" value="Mss4-like"/>
    <property type="match status" value="1"/>
</dbReference>
<dbReference type="PROSITE" id="PS51891">
    <property type="entry name" value="CENP_V_GFA"/>
    <property type="match status" value="1"/>
</dbReference>
<proteinExistence type="inferred from homology"/>
<keyword evidence="2" id="KW-0479">Metal-binding</keyword>
<protein>
    <recommendedName>
        <fullName evidence="4">CENP-V/GFA domain-containing protein</fullName>
    </recommendedName>
</protein>
<name>A0A3M7FXT1_HORWE</name>
<dbReference type="InterPro" id="IPR006913">
    <property type="entry name" value="CENP-V/GFA"/>
</dbReference>
<reference evidence="5 6" key="1">
    <citation type="journal article" date="2018" name="BMC Genomics">
        <title>Genomic evidence for intraspecific hybridization in a clonal and extremely halotolerant yeast.</title>
        <authorList>
            <person name="Gostincar C."/>
            <person name="Stajich J.E."/>
            <person name="Zupancic J."/>
            <person name="Zalar P."/>
            <person name="Gunde-Cimerman N."/>
        </authorList>
    </citation>
    <scope>NUCLEOTIDE SEQUENCE [LARGE SCALE GENOMIC DNA]</scope>
    <source>
        <strain evidence="5 6">EXF-2788</strain>
    </source>
</reference>
<dbReference type="Pfam" id="PF04828">
    <property type="entry name" value="GFA"/>
    <property type="match status" value="1"/>
</dbReference>
<dbReference type="GO" id="GO:0046872">
    <property type="term" value="F:metal ion binding"/>
    <property type="evidence" value="ECO:0007669"/>
    <property type="project" value="UniProtKB-KW"/>
</dbReference>
<comment type="similarity">
    <text evidence="1">Belongs to the Gfa family.</text>
</comment>
<dbReference type="PANTHER" id="PTHR28620:SF1">
    <property type="entry name" value="CENP-V_GFA DOMAIN-CONTAINING PROTEIN"/>
    <property type="match status" value="1"/>
</dbReference>
<accession>A0A3M7FXT1</accession>
<dbReference type="GO" id="GO:0016846">
    <property type="term" value="F:carbon-sulfur lyase activity"/>
    <property type="evidence" value="ECO:0007669"/>
    <property type="project" value="InterPro"/>
</dbReference>